<dbReference type="NCBIfam" id="TIGR03263">
    <property type="entry name" value="guanyl_kin"/>
    <property type="match status" value="1"/>
</dbReference>
<name>A0A938XA82_9CLOT</name>
<comment type="catalytic activity">
    <reaction evidence="10 11">
        <text>GMP + ATP = GDP + ADP</text>
        <dbReference type="Rhea" id="RHEA:20780"/>
        <dbReference type="ChEBI" id="CHEBI:30616"/>
        <dbReference type="ChEBI" id="CHEBI:58115"/>
        <dbReference type="ChEBI" id="CHEBI:58189"/>
        <dbReference type="ChEBI" id="CHEBI:456216"/>
        <dbReference type="EC" id="2.7.4.8"/>
    </reaction>
</comment>
<dbReference type="Proteomes" id="UP000705508">
    <property type="component" value="Unassembled WGS sequence"/>
</dbReference>
<evidence type="ECO:0000256" key="11">
    <source>
        <dbReference type="HAMAP-Rule" id="MF_00328"/>
    </source>
</evidence>
<gene>
    <name evidence="11 13" type="primary">gmk</name>
    <name evidence="13" type="ORF">H6A20_01495</name>
</gene>
<dbReference type="AlphaFoldDB" id="A0A938XA82"/>
<dbReference type="InterPro" id="IPR027417">
    <property type="entry name" value="P-loop_NTPase"/>
</dbReference>
<dbReference type="PROSITE" id="PS50052">
    <property type="entry name" value="GUANYLATE_KINASE_2"/>
    <property type="match status" value="1"/>
</dbReference>
<keyword evidence="8 11" id="KW-0067">ATP-binding</keyword>
<reference evidence="13" key="1">
    <citation type="submission" date="2020-08" db="EMBL/GenBank/DDBJ databases">
        <authorList>
            <person name="Cejkova D."/>
            <person name="Kubasova T."/>
            <person name="Jahodarova E."/>
            <person name="Rychlik I."/>
        </authorList>
    </citation>
    <scope>NUCLEOTIDE SEQUENCE</scope>
    <source>
        <strain evidence="13">An582</strain>
    </source>
</reference>
<evidence type="ECO:0000256" key="7">
    <source>
        <dbReference type="ARBA" id="ARBA00022777"/>
    </source>
</evidence>
<protein>
    <recommendedName>
        <fullName evidence="4 11">Guanylate kinase</fullName>
        <ecNumber evidence="3 11">2.7.4.8</ecNumber>
    </recommendedName>
    <alternativeName>
        <fullName evidence="9 11">GMP kinase</fullName>
    </alternativeName>
</protein>
<dbReference type="SMART" id="SM00072">
    <property type="entry name" value="GuKc"/>
    <property type="match status" value="1"/>
</dbReference>
<dbReference type="InterPro" id="IPR020590">
    <property type="entry name" value="Guanylate_kinase_CS"/>
</dbReference>
<dbReference type="Gene3D" id="3.40.50.300">
    <property type="entry name" value="P-loop containing nucleotide triphosphate hydrolases"/>
    <property type="match status" value="1"/>
</dbReference>
<feature type="binding site" evidence="11">
    <location>
        <begin position="13"/>
        <end position="20"/>
    </location>
    <ligand>
        <name>ATP</name>
        <dbReference type="ChEBI" id="CHEBI:30616"/>
    </ligand>
</feature>
<evidence type="ECO:0000313" key="14">
    <source>
        <dbReference type="Proteomes" id="UP000705508"/>
    </source>
</evidence>
<dbReference type="Pfam" id="PF00625">
    <property type="entry name" value="Guanylate_kin"/>
    <property type="match status" value="1"/>
</dbReference>
<dbReference type="PROSITE" id="PS00856">
    <property type="entry name" value="GUANYLATE_KINASE_1"/>
    <property type="match status" value="1"/>
</dbReference>
<evidence type="ECO:0000256" key="9">
    <source>
        <dbReference type="ARBA" id="ARBA00030128"/>
    </source>
</evidence>
<dbReference type="CDD" id="cd00071">
    <property type="entry name" value="GMPK"/>
    <property type="match status" value="1"/>
</dbReference>
<dbReference type="HAMAP" id="MF_00328">
    <property type="entry name" value="Guanylate_kinase"/>
    <property type="match status" value="1"/>
</dbReference>
<keyword evidence="7 11" id="KW-0418">Kinase</keyword>
<dbReference type="RefSeq" id="WP_204905397.1">
    <property type="nucleotide sequence ID" value="NZ_JACJKS010000002.1"/>
</dbReference>
<dbReference type="PANTHER" id="PTHR23117:SF13">
    <property type="entry name" value="GUANYLATE KINASE"/>
    <property type="match status" value="1"/>
</dbReference>
<dbReference type="FunFam" id="3.30.63.10:FF:000002">
    <property type="entry name" value="Guanylate kinase 1"/>
    <property type="match status" value="1"/>
</dbReference>
<comment type="function">
    <text evidence="1 11">Essential for recycling GMP and indirectly, cGMP.</text>
</comment>
<evidence type="ECO:0000256" key="6">
    <source>
        <dbReference type="ARBA" id="ARBA00022741"/>
    </source>
</evidence>
<evidence type="ECO:0000256" key="4">
    <source>
        <dbReference type="ARBA" id="ARBA00016296"/>
    </source>
</evidence>
<accession>A0A938XA82</accession>
<dbReference type="InterPro" id="IPR008144">
    <property type="entry name" value="Guanylate_kin-like_dom"/>
</dbReference>
<dbReference type="EC" id="2.7.4.8" evidence="3 11"/>
<dbReference type="InterPro" id="IPR017665">
    <property type="entry name" value="Guanylate_kinase"/>
</dbReference>
<evidence type="ECO:0000256" key="5">
    <source>
        <dbReference type="ARBA" id="ARBA00022679"/>
    </source>
</evidence>
<dbReference type="Gene3D" id="3.30.63.10">
    <property type="entry name" value="Guanylate Kinase phosphate binding domain"/>
    <property type="match status" value="1"/>
</dbReference>
<keyword evidence="11" id="KW-0963">Cytoplasm</keyword>
<organism evidence="13 14">
    <name type="scientific">Mordavella massiliensis</name>
    <dbReference type="NCBI Taxonomy" id="1871024"/>
    <lineage>
        <taxon>Bacteria</taxon>
        <taxon>Bacillati</taxon>
        <taxon>Bacillota</taxon>
        <taxon>Clostridia</taxon>
        <taxon>Eubacteriales</taxon>
        <taxon>Clostridiaceae</taxon>
        <taxon>Mordavella</taxon>
    </lineage>
</organism>
<comment type="subcellular location">
    <subcellularLocation>
        <location evidence="11">Cytoplasm</location>
    </subcellularLocation>
</comment>
<keyword evidence="6 11" id="KW-0547">Nucleotide-binding</keyword>
<evidence type="ECO:0000256" key="3">
    <source>
        <dbReference type="ARBA" id="ARBA00012961"/>
    </source>
</evidence>
<evidence type="ECO:0000256" key="2">
    <source>
        <dbReference type="ARBA" id="ARBA00005790"/>
    </source>
</evidence>
<dbReference type="GO" id="GO:0005524">
    <property type="term" value="F:ATP binding"/>
    <property type="evidence" value="ECO:0007669"/>
    <property type="project" value="UniProtKB-UniRule"/>
</dbReference>
<evidence type="ECO:0000259" key="12">
    <source>
        <dbReference type="PROSITE" id="PS50052"/>
    </source>
</evidence>
<proteinExistence type="inferred from homology"/>
<evidence type="ECO:0000313" key="13">
    <source>
        <dbReference type="EMBL" id="MBM6947337.1"/>
    </source>
</evidence>
<feature type="domain" description="Guanylate kinase-like" evidence="12">
    <location>
        <begin position="6"/>
        <end position="184"/>
    </location>
</feature>
<comment type="similarity">
    <text evidence="2 11">Belongs to the guanylate kinase family.</text>
</comment>
<dbReference type="SUPFAM" id="SSF52540">
    <property type="entry name" value="P-loop containing nucleoside triphosphate hydrolases"/>
    <property type="match status" value="1"/>
</dbReference>
<dbReference type="GO" id="GO:0004385">
    <property type="term" value="F:GMP kinase activity"/>
    <property type="evidence" value="ECO:0007669"/>
    <property type="project" value="UniProtKB-UniRule"/>
</dbReference>
<reference evidence="13" key="2">
    <citation type="journal article" date="2021" name="Sci. Rep.">
        <title>The distribution of antibiotic resistance genes in chicken gut microbiota commensals.</title>
        <authorList>
            <person name="Juricova H."/>
            <person name="Matiasovicova J."/>
            <person name="Kubasova T."/>
            <person name="Cejkova D."/>
            <person name="Rychlik I."/>
        </authorList>
    </citation>
    <scope>NUCLEOTIDE SEQUENCE</scope>
    <source>
        <strain evidence="13">An582</strain>
    </source>
</reference>
<evidence type="ECO:0000256" key="1">
    <source>
        <dbReference type="ARBA" id="ARBA00003531"/>
    </source>
</evidence>
<dbReference type="PANTHER" id="PTHR23117">
    <property type="entry name" value="GUANYLATE KINASE-RELATED"/>
    <property type="match status" value="1"/>
</dbReference>
<evidence type="ECO:0000256" key="8">
    <source>
        <dbReference type="ARBA" id="ARBA00022840"/>
    </source>
</evidence>
<comment type="caution">
    <text evidence="13">The sequence shown here is derived from an EMBL/GenBank/DDBJ whole genome shotgun (WGS) entry which is preliminary data.</text>
</comment>
<dbReference type="EMBL" id="JACJKS010000002">
    <property type="protein sequence ID" value="MBM6947337.1"/>
    <property type="molecule type" value="Genomic_DNA"/>
</dbReference>
<dbReference type="InterPro" id="IPR008145">
    <property type="entry name" value="GK/Ca_channel_bsu"/>
</dbReference>
<keyword evidence="5 11" id="KW-0808">Transferase</keyword>
<dbReference type="GO" id="GO:0005829">
    <property type="term" value="C:cytosol"/>
    <property type="evidence" value="ECO:0007669"/>
    <property type="project" value="TreeGrafter"/>
</dbReference>
<evidence type="ECO:0000256" key="10">
    <source>
        <dbReference type="ARBA" id="ARBA00048594"/>
    </source>
</evidence>
<sequence>MSSQQGILTVISGFSGAGKGTVLKRLLEKYDNYALSISATTRKPRDGEENGREYFFKTREEFEKMIAKDELIEYAMYVNNYYGTPKAYVQEQLSLGRDVILEIEVQGALKVKEKFPDTPLLFIAPPSASELRRRLRGRGTEGADVIEERMRTAAREALVMESYDYIIVNDDLEECVDRVHGTILAEHEKSARSRGFIEHMREELNSADLKGE</sequence>